<keyword evidence="3" id="KW-1185">Reference proteome</keyword>
<protein>
    <submittedName>
        <fullName evidence="2">Uncharacterized protein</fullName>
    </submittedName>
</protein>
<dbReference type="Proteomes" id="UP001190700">
    <property type="component" value="Unassembled WGS sequence"/>
</dbReference>
<feature type="compositionally biased region" description="Basic and acidic residues" evidence="1">
    <location>
        <begin position="29"/>
        <end position="39"/>
    </location>
</feature>
<name>A0AAE0FL11_9CHLO</name>
<proteinExistence type="predicted"/>
<sequence>MQLEESYGTGAELGVMKLGGHPGTAQLDLDMKGGREVKAGEPPIAEGEADPPDARTRRTPSLRVQTSLAGRHDENGLYGENLNQASATLSLSATSEAGVDNWQGRGQPVIEARQDDTEKRQELREIHRLKLPKRVHSGASVDHLGGAQYMRDLPQLSSLLSGGSSVRMEDILSHTSEWDPLGPASLSWQRTTLDRDINSITLDLGLDSRPQFTKLDGGISIPFERMMKGTADPFHSLPNLPTFPPLSTLPSEDDSSLNWSAPHAMCKQRRKYTWWVWGAQHE</sequence>
<accession>A0AAE0FL11</accession>
<comment type="caution">
    <text evidence="2">The sequence shown here is derived from an EMBL/GenBank/DDBJ whole genome shotgun (WGS) entry which is preliminary data.</text>
</comment>
<dbReference type="AlphaFoldDB" id="A0AAE0FL11"/>
<dbReference type="EMBL" id="LGRX02016780">
    <property type="protein sequence ID" value="KAK3261629.1"/>
    <property type="molecule type" value="Genomic_DNA"/>
</dbReference>
<gene>
    <name evidence="2" type="ORF">CYMTET_29472</name>
</gene>
<organism evidence="2 3">
    <name type="scientific">Cymbomonas tetramitiformis</name>
    <dbReference type="NCBI Taxonomy" id="36881"/>
    <lineage>
        <taxon>Eukaryota</taxon>
        <taxon>Viridiplantae</taxon>
        <taxon>Chlorophyta</taxon>
        <taxon>Pyramimonadophyceae</taxon>
        <taxon>Pyramimonadales</taxon>
        <taxon>Pyramimonadaceae</taxon>
        <taxon>Cymbomonas</taxon>
    </lineage>
</organism>
<evidence type="ECO:0000256" key="1">
    <source>
        <dbReference type="SAM" id="MobiDB-lite"/>
    </source>
</evidence>
<evidence type="ECO:0000313" key="3">
    <source>
        <dbReference type="Proteomes" id="UP001190700"/>
    </source>
</evidence>
<feature type="region of interest" description="Disordered" evidence="1">
    <location>
        <begin position="24"/>
        <end position="61"/>
    </location>
</feature>
<evidence type="ECO:0000313" key="2">
    <source>
        <dbReference type="EMBL" id="KAK3261629.1"/>
    </source>
</evidence>
<reference evidence="2 3" key="1">
    <citation type="journal article" date="2015" name="Genome Biol. Evol.">
        <title>Comparative Genomics of a Bacterivorous Green Alga Reveals Evolutionary Causalities and Consequences of Phago-Mixotrophic Mode of Nutrition.</title>
        <authorList>
            <person name="Burns J.A."/>
            <person name="Paasch A."/>
            <person name="Narechania A."/>
            <person name="Kim E."/>
        </authorList>
    </citation>
    <scope>NUCLEOTIDE SEQUENCE [LARGE SCALE GENOMIC DNA]</scope>
    <source>
        <strain evidence="2 3">PLY_AMNH</strain>
    </source>
</reference>